<evidence type="ECO:0000313" key="7">
    <source>
        <dbReference type="Proteomes" id="UP001059672"/>
    </source>
</evidence>
<feature type="domain" description="CENP-V/GFA" evidence="5">
    <location>
        <begin position="3"/>
        <end position="106"/>
    </location>
</feature>
<accession>A0ABY5H4T8</accession>
<evidence type="ECO:0000313" key="6">
    <source>
        <dbReference type="EMBL" id="UTW07089.1"/>
    </source>
</evidence>
<keyword evidence="7" id="KW-1185">Reference proteome</keyword>
<dbReference type="PANTHER" id="PTHR33337">
    <property type="entry name" value="GFA DOMAIN-CONTAINING PROTEIN"/>
    <property type="match status" value="1"/>
</dbReference>
<evidence type="ECO:0000256" key="3">
    <source>
        <dbReference type="ARBA" id="ARBA00022833"/>
    </source>
</evidence>
<organism evidence="6 7">
    <name type="scientific">Pseudomonas benzenivorans</name>
    <dbReference type="NCBI Taxonomy" id="556533"/>
    <lineage>
        <taxon>Bacteria</taxon>
        <taxon>Pseudomonadati</taxon>
        <taxon>Pseudomonadota</taxon>
        <taxon>Gammaproteobacteria</taxon>
        <taxon>Pseudomonadales</taxon>
        <taxon>Pseudomonadaceae</taxon>
        <taxon>Pseudomonas</taxon>
    </lineage>
</organism>
<gene>
    <name evidence="6" type="ORF">KDW96_18270</name>
</gene>
<dbReference type="Gene3D" id="3.90.1590.10">
    <property type="entry name" value="glutathione-dependent formaldehyde- activating enzyme (gfa)"/>
    <property type="match status" value="1"/>
</dbReference>
<dbReference type="InterPro" id="IPR011057">
    <property type="entry name" value="Mss4-like_sf"/>
</dbReference>
<sequence length="135" mass="14435">MAIRGSCLCGSVRYEIAAGFALAGNCHCGNCRKANGAAYVGWGLIDPEQFRWTAGQEHIAQYESSPGKHRCFCRKCGSSLASSHAGRVAEVVLGSVDGDPGARPLEHIFVNSKAVWHDITDDLPQHGEWPPGIEG</sequence>
<dbReference type="PANTHER" id="PTHR33337:SF40">
    <property type="entry name" value="CENP-V_GFA DOMAIN-CONTAINING PROTEIN-RELATED"/>
    <property type="match status" value="1"/>
</dbReference>
<dbReference type="RefSeq" id="WP_255837653.1">
    <property type="nucleotide sequence ID" value="NZ_CP073346.1"/>
</dbReference>
<dbReference type="EMBL" id="CP073346">
    <property type="protein sequence ID" value="UTW07089.1"/>
    <property type="molecule type" value="Genomic_DNA"/>
</dbReference>
<dbReference type="PROSITE" id="PS51891">
    <property type="entry name" value="CENP_V_GFA"/>
    <property type="match status" value="1"/>
</dbReference>
<protein>
    <submittedName>
        <fullName evidence="6">GFA family protein</fullName>
    </submittedName>
</protein>
<dbReference type="InterPro" id="IPR006913">
    <property type="entry name" value="CENP-V/GFA"/>
</dbReference>
<evidence type="ECO:0000256" key="2">
    <source>
        <dbReference type="ARBA" id="ARBA00022723"/>
    </source>
</evidence>
<dbReference type="SUPFAM" id="SSF51316">
    <property type="entry name" value="Mss4-like"/>
    <property type="match status" value="1"/>
</dbReference>
<proteinExistence type="inferred from homology"/>
<evidence type="ECO:0000256" key="1">
    <source>
        <dbReference type="ARBA" id="ARBA00005495"/>
    </source>
</evidence>
<evidence type="ECO:0000259" key="5">
    <source>
        <dbReference type="PROSITE" id="PS51891"/>
    </source>
</evidence>
<evidence type="ECO:0000256" key="4">
    <source>
        <dbReference type="ARBA" id="ARBA00023239"/>
    </source>
</evidence>
<name>A0ABY5H4T8_9PSED</name>
<reference evidence="6" key="1">
    <citation type="submission" date="2021-04" db="EMBL/GenBank/DDBJ databases">
        <title>Oceanospirillales bacteria with DddD are important DMSP degraders in coastal seawater.</title>
        <authorList>
            <person name="Liu J."/>
        </authorList>
    </citation>
    <scope>NUCLEOTIDE SEQUENCE</scope>
    <source>
        <strain evidence="6">D13-4</strain>
    </source>
</reference>
<dbReference type="Pfam" id="PF04828">
    <property type="entry name" value="GFA"/>
    <property type="match status" value="1"/>
</dbReference>
<comment type="similarity">
    <text evidence="1">Belongs to the Gfa family.</text>
</comment>
<dbReference type="Proteomes" id="UP001059672">
    <property type="component" value="Chromosome"/>
</dbReference>
<keyword evidence="3" id="KW-0862">Zinc</keyword>
<keyword evidence="2" id="KW-0479">Metal-binding</keyword>
<keyword evidence="4" id="KW-0456">Lyase</keyword>